<evidence type="ECO:0000256" key="2">
    <source>
        <dbReference type="ARBA" id="ARBA00022723"/>
    </source>
</evidence>
<dbReference type="KEGG" id="cbw:RR42_s1795"/>
<organism evidence="8 9">
    <name type="scientific">Cupriavidus basilensis</name>
    <dbReference type="NCBI Taxonomy" id="68895"/>
    <lineage>
        <taxon>Bacteria</taxon>
        <taxon>Pseudomonadati</taxon>
        <taxon>Pseudomonadota</taxon>
        <taxon>Betaproteobacteria</taxon>
        <taxon>Burkholderiales</taxon>
        <taxon>Burkholderiaceae</taxon>
        <taxon>Cupriavidus</taxon>
    </lineage>
</organism>
<feature type="domain" description="Rieske" evidence="7">
    <location>
        <begin position="65"/>
        <end position="155"/>
    </location>
</feature>
<evidence type="ECO:0000256" key="4">
    <source>
        <dbReference type="ARBA" id="ARBA00023014"/>
    </source>
</evidence>
<dbReference type="Gene3D" id="2.102.10.10">
    <property type="entry name" value="Rieske [2Fe-2S] iron-sulphur domain"/>
    <property type="match status" value="1"/>
</dbReference>
<dbReference type="GO" id="GO:0051537">
    <property type="term" value="F:2 iron, 2 sulfur cluster binding"/>
    <property type="evidence" value="ECO:0007669"/>
    <property type="project" value="UniProtKB-KW"/>
</dbReference>
<keyword evidence="5" id="KW-1015">Disulfide bond</keyword>
<keyword evidence="2" id="KW-0479">Metal-binding</keyword>
<evidence type="ECO:0000256" key="5">
    <source>
        <dbReference type="ARBA" id="ARBA00023157"/>
    </source>
</evidence>
<dbReference type="PRINTS" id="PR00162">
    <property type="entry name" value="RIESKE"/>
</dbReference>
<keyword evidence="4" id="KW-0411">Iron-sulfur</keyword>
<evidence type="ECO:0000313" key="9">
    <source>
        <dbReference type="Proteomes" id="UP000031843"/>
    </source>
</evidence>
<evidence type="ECO:0000256" key="6">
    <source>
        <dbReference type="ARBA" id="ARBA00034078"/>
    </source>
</evidence>
<keyword evidence="3" id="KW-0408">Iron</keyword>
<protein>
    <submittedName>
        <fullName evidence="8">Arsenite oxidase small subunit</fullName>
        <ecNumber evidence="8">1.20.9.1</ecNumber>
    </submittedName>
</protein>
<dbReference type="NCBIfam" id="TIGR01409">
    <property type="entry name" value="TAT_signal_seq"/>
    <property type="match status" value="1"/>
</dbReference>
<sequence length="172" mass="17838">MSITRREFLKATGGAAAGIGVSGSLPTPAQAAPPPSDPGRTTLPFAPRVVAQIGQLRVNTPVSFLYPDASSPCVAIKMGMPVPGGVGPDRDVVAYSTLCTHMGCPVAYDAGARTFKCPCHFSIFDPEKSGQMVSGQATENLPMVQLQYNASDGTVKAVGVEGLIYGRQANLL</sequence>
<dbReference type="InterPro" id="IPR005805">
    <property type="entry name" value="Rieske_Fe-S_prot_C"/>
</dbReference>
<dbReference type="PROSITE" id="PS51296">
    <property type="entry name" value="RIESKE"/>
    <property type="match status" value="1"/>
</dbReference>
<evidence type="ECO:0000256" key="3">
    <source>
        <dbReference type="ARBA" id="ARBA00023004"/>
    </source>
</evidence>
<evidence type="ECO:0000313" key="8">
    <source>
        <dbReference type="EMBL" id="AJG23383.1"/>
    </source>
</evidence>
<dbReference type="NCBIfam" id="TIGR02694">
    <property type="entry name" value="arsenite_ox_S"/>
    <property type="match status" value="1"/>
</dbReference>
<dbReference type="InterPro" id="IPR017941">
    <property type="entry name" value="Rieske_2Fe-2S"/>
</dbReference>
<gene>
    <name evidence="8" type="ORF">RR42_s1795</name>
</gene>
<dbReference type="SUPFAM" id="SSF50022">
    <property type="entry name" value="ISP domain"/>
    <property type="match status" value="1"/>
</dbReference>
<reference evidence="8 9" key="1">
    <citation type="journal article" date="2015" name="Genome Announc.">
        <title>Complete Genome Sequence of Cupriavidus basilensis 4G11, Isolated from the Oak Ridge Field Research Center Site.</title>
        <authorList>
            <person name="Ray J."/>
            <person name="Waters R.J."/>
            <person name="Skerker J.M."/>
            <person name="Kuehl J.V."/>
            <person name="Price M.N."/>
            <person name="Huang J."/>
            <person name="Chakraborty R."/>
            <person name="Arkin A.P."/>
            <person name="Deutschbauer A."/>
        </authorList>
    </citation>
    <scope>NUCLEOTIDE SEQUENCE [LARGE SCALE GENOMIC DNA]</scope>
    <source>
        <strain evidence="8">4G11</strain>
    </source>
</reference>
<keyword evidence="9" id="KW-1185">Reference proteome</keyword>
<dbReference type="GO" id="GO:0016020">
    <property type="term" value="C:membrane"/>
    <property type="evidence" value="ECO:0007669"/>
    <property type="project" value="InterPro"/>
</dbReference>
<dbReference type="PROSITE" id="PS51318">
    <property type="entry name" value="TAT"/>
    <property type="match status" value="1"/>
</dbReference>
<dbReference type="CDD" id="cd03476">
    <property type="entry name" value="Rieske_ArOX_small"/>
    <property type="match status" value="1"/>
</dbReference>
<dbReference type="GO" id="GO:0046872">
    <property type="term" value="F:metal ion binding"/>
    <property type="evidence" value="ECO:0007669"/>
    <property type="project" value="UniProtKB-KW"/>
</dbReference>
<keyword evidence="1" id="KW-0001">2Fe-2S</keyword>
<dbReference type="STRING" id="68895.RR42_s1795"/>
<keyword evidence="8" id="KW-0560">Oxidoreductase</keyword>
<dbReference type="RefSeq" id="WP_043355169.1">
    <property type="nucleotide sequence ID" value="NZ_CP010537.1"/>
</dbReference>
<evidence type="ECO:0000256" key="1">
    <source>
        <dbReference type="ARBA" id="ARBA00022714"/>
    </source>
</evidence>
<dbReference type="AlphaFoldDB" id="A0A0C4YJX2"/>
<dbReference type="OrthoDB" id="9767869at2"/>
<dbReference type="InterPro" id="IPR006311">
    <property type="entry name" value="TAT_signal"/>
</dbReference>
<dbReference type="InterPro" id="IPR014067">
    <property type="entry name" value="AioB/IdrB_ssu"/>
</dbReference>
<comment type="cofactor">
    <cofactor evidence="6">
        <name>[2Fe-2S] cluster</name>
        <dbReference type="ChEBI" id="CHEBI:190135"/>
    </cofactor>
</comment>
<evidence type="ECO:0000259" key="7">
    <source>
        <dbReference type="PROSITE" id="PS51296"/>
    </source>
</evidence>
<dbReference type="InterPro" id="IPR036922">
    <property type="entry name" value="Rieske_2Fe-2S_sf"/>
</dbReference>
<dbReference type="PANTHER" id="PTHR10134">
    <property type="entry name" value="CYTOCHROME B-C1 COMPLEX SUBUNIT RIESKE, MITOCHONDRIAL"/>
    <property type="match status" value="1"/>
</dbReference>
<dbReference type="InterPro" id="IPR014349">
    <property type="entry name" value="Rieske_Fe-S_prot"/>
</dbReference>
<dbReference type="GO" id="GO:0050611">
    <property type="term" value="F:arsenate reductase (azurin) activity"/>
    <property type="evidence" value="ECO:0007669"/>
    <property type="project" value="UniProtKB-EC"/>
</dbReference>
<name>A0A0C4YJX2_9BURK</name>
<dbReference type="InterPro" id="IPR019546">
    <property type="entry name" value="TAT_signal_bac_arc"/>
</dbReference>
<dbReference type="EMBL" id="CP010537">
    <property type="protein sequence ID" value="AJG23383.1"/>
    <property type="molecule type" value="Genomic_DNA"/>
</dbReference>
<dbReference type="Proteomes" id="UP000031843">
    <property type="component" value="Chromosome secondary"/>
</dbReference>
<accession>A0A0C4YJX2</accession>
<dbReference type="Pfam" id="PF00355">
    <property type="entry name" value="Rieske"/>
    <property type="match status" value="1"/>
</dbReference>
<dbReference type="EC" id="1.20.9.1" evidence="8"/>
<proteinExistence type="predicted"/>